<reference evidence="2" key="1">
    <citation type="submission" date="2024-09" db="EMBL/GenBank/DDBJ databases">
        <authorList>
            <person name="Sun Q."/>
        </authorList>
    </citation>
    <scope>NUCLEOTIDE SEQUENCE [LARGE SCALE GENOMIC DNA]</scope>
    <source>
        <strain evidence="2">JCM 31273</strain>
    </source>
</reference>
<dbReference type="EMBL" id="JBHMAJ010000006">
    <property type="protein sequence ID" value="MFB9824381.1"/>
    <property type="molecule type" value="Genomic_DNA"/>
</dbReference>
<sequence length="191" mass="18806">MGINRRNILIGLGAVVGGGGALVSTGAFTTVSAERSVEVSTAGDASAFLTITGDDQYVTDDSGDGTLTIDLGGPDSNGFNQEAVTTLDGVVTITNNAADDSSATVGVSTDGADTAAAAGSASLLIEDGGDAVAEVTFYVGEQDANSIDDGSTQSIDAGNSAELDVKIDTRSDTLDDSDASTGGLTIVAEEA</sequence>
<evidence type="ECO:0000313" key="2">
    <source>
        <dbReference type="EMBL" id="MFB9824381.1"/>
    </source>
</evidence>
<comment type="caution">
    <text evidence="2">The sequence shown here is derived from an EMBL/GenBank/DDBJ whole genome shotgun (WGS) entry which is preliminary data.</text>
</comment>
<accession>A0ABD5MQT3</accession>
<protein>
    <recommendedName>
        <fullName evidence="4">DUF1102 domain-containing protein</fullName>
    </recommendedName>
</protein>
<evidence type="ECO:0000256" key="1">
    <source>
        <dbReference type="SAM" id="MobiDB-lite"/>
    </source>
</evidence>
<dbReference type="AlphaFoldDB" id="A0ABD5MQT3"/>
<name>A0ABD5MQT3_9EURY</name>
<evidence type="ECO:0000313" key="3">
    <source>
        <dbReference type="Proteomes" id="UP001589595"/>
    </source>
</evidence>
<organism evidence="2 3">
    <name type="scientific">Halobaculum roseum</name>
    <dbReference type="NCBI Taxonomy" id="2175149"/>
    <lineage>
        <taxon>Archaea</taxon>
        <taxon>Methanobacteriati</taxon>
        <taxon>Methanobacteriota</taxon>
        <taxon>Stenosarchaea group</taxon>
        <taxon>Halobacteria</taxon>
        <taxon>Halobacteriales</taxon>
        <taxon>Haloferacaceae</taxon>
        <taxon>Halobaculum</taxon>
    </lineage>
</organism>
<gene>
    <name evidence="2" type="ORF">ACFFOL_09410</name>
</gene>
<feature type="region of interest" description="Disordered" evidence="1">
    <location>
        <begin position="168"/>
        <end position="191"/>
    </location>
</feature>
<dbReference type="Proteomes" id="UP001589595">
    <property type="component" value="Unassembled WGS sequence"/>
</dbReference>
<evidence type="ECO:0008006" key="4">
    <source>
        <dbReference type="Google" id="ProtNLM"/>
    </source>
</evidence>
<keyword evidence="3" id="KW-1185">Reference proteome</keyword>
<dbReference type="RefSeq" id="WP_222922492.1">
    <property type="nucleotide sequence ID" value="NZ_CP082286.1"/>
</dbReference>
<proteinExistence type="predicted"/>
<dbReference type="GeneID" id="67209782"/>